<keyword evidence="1" id="KW-0238">DNA-binding</keyword>
<keyword evidence="2" id="KW-1185">Reference proteome</keyword>
<dbReference type="InterPro" id="IPR015495">
    <property type="entry name" value="Myb_TF_plants"/>
</dbReference>
<proteinExistence type="predicted"/>
<dbReference type="PANTHER" id="PTHR47994">
    <property type="entry name" value="F14D16.11-RELATED"/>
    <property type="match status" value="1"/>
</dbReference>
<dbReference type="PANTHER" id="PTHR47994:SF5">
    <property type="entry name" value="F14D16.11-RELATED"/>
    <property type="match status" value="1"/>
</dbReference>
<gene>
    <name evidence="1" type="ORF">Ccrd_007804</name>
</gene>
<protein>
    <submittedName>
        <fullName evidence="1">Homeodomain-like protein</fullName>
    </submittedName>
</protein>
<dbReference type="Proteomes" id="UP000243975">
    <property type="component" value="Unassembled WGS sequence"/>
</dbReference>
<name>A0A103XGA5_CYNCS</name>
<dbReference type="OMA" id="IMSPWIN"/>
<dbReference type="STRING" id="59895.A0A103XGA5"/>
<reference evidence="1 2" key="1">
    <citation type="journal article" date="2016" name="Sci. Rep.">
        <title>The genome sequence of the outbreeding globe artichoke constructed de novo incorporating a phase-aware low-pass sequencing strategy of F1 progeny.</title>
        <authorList>
            <person name="Scaglione D."/>
            <person name="Reyes-Chin-Wo S."/>
            <person name="Acquadro A."/>
            <person name="Froenicke L."/>
            <person name="Portis E."/>
            <person name="Beitel C."/>
            <person name="Tirone M."/>
            <person name="Mauro R."/>
            <person name="Lo Monaco A."/>
            <person name="Mauromicale G."/>
            <person name="Faccioli P."/>
            <person name="Cattivelli L."/>
            <person name="Rieseberg L."/>
            <person name="Michelmore R."/>
            <person name="Lanteri S."/>
        </authorList>
    </citation>
    <scope>NUCLEOTIDE SEQUENCE [LARGE SCALE GENOMIC DNA]</scope>
    <source>
        <strain evidence="1">2C</strain>
    </source>
</reference>
<comment type="caution">
    <text evidence="1">The sequence shown here is derived from an EMBL/GenBank/DDBJ whole genome shotgun (WGS) entry which is preliminary data.</text>
</comment>
<dbReference type="GO" id="GO:0003677">
    <property type="term" value="F:DNA binding"/>
    <property type="evidence" value="ECO:0007669"/>
    <property type="project" value="UniProtKB-KW"/>
</dbReference>
<sequence>MTGLVPQICNTIHASFVTREGFDKISYQTTTTGRTDNEIKNFWNTCVRKKLLKAGIDPKTHKPVPNFSFLMNVISQLTSTSSNFLIKVPTIMSPWINNSLRYPSNATDQLTNINDQLLHNILEIVNTTPLPNALKSAFLDSQRSFNQHDDQLLIDEMINQFGMNPSEDWLQNLNKIALEPLSECNSIGASLMESFGDGIGAAETFTDHKILSDNFFIDQNQLPSLLSVSPGEPTNNKVSIKNSPEFNVFQAEKYGYAVTRRGKPFPAKKPVRSCIIGFISPLKSPAEGGYELPSTEILAAVLTGI</sequence>
<dbReference type="Gramene" id="KVH90183">
    <property type="protein sequence ID" value="KVH90183"/>
    <property type="gene ID" value="Ccrd_007804"/>
</dbReference>
<dbReference type="AlphaFoldDB" id="A0A103XGA5"/>
<organism evidence="1 2">
    <name type="scientific">Cynara cardunculus var. scolymus</name>
    <name type="common">Globe artichoke</name>
    <name type="synonym">Cynara scolymus</name>
    <dbReference type="NCBI Taxonomy" id="59895"/>
    <lineage>
        <taxon>Eukaryota</taxon>
        <taxon>Viridiplantae</taxon>
        <taxon>Streptophyta</taxon>
        <taxon>Embryophyta</taxon>
        <taxon>Tracheophyta</taxon>
        <taxon>Spermatophyta</taxon>
        <taxon>Magnoliopsida</taxon>
        <taxon>eudicotyledons</taxon>
        <taxon>Gunneridae</taxon>
        <taxon>Pentapetalae</taxon>
        <taxon>asterids</taxon>
        <taxon>campanulids</taxon>
        <taxon>Asterales</taxon>
        <taxon>Asteraceae</taxon>
        <taxon>Carduoideae</taxon>
        <taxon>Cardueae</taxon>
        <taxon>Carduinae</taxon>
        <taxon>Cynara</taxon>
    </lineage>
</organism>
<keyword evidence="1" id="KW-0371">Homeobox</keyword>
<dbReference type="EMBL" id="LEKV01005114">
    <property type="protein sequence ID" value="KVH90183.1"/>
    <property type="molecule type" value="Genomic_DNA"/>
</dbReference>
<accession>A0A103XGA5</accession>
<evidence type="ECO:0000313" key="1">
    <source>
        <dbReference type="EMBL" id="KVH90183.1"/>
    </source>
</evidence>
<evidence type="ECO:0000313" key="2">
    <source>
        <dbReference type="Proteomes" id="UP000243975"/>
    </source>
</evidence>